<dbReference type="PANTHER" id="PTHR40697">
    <property type="entry name" value="ACETOIN CATABOLISM PROTEIN X"/>
    <property type="match status" value="1"/>
</dbReference>
<dbReference type="Proteomes" id="UP001595897">
    <property type="component" value="Unassembled WGS sequence"/>
</dbReference>
<dbReference type="InterPro" id="IPR016064">
    <property type="entry name" value="NAD/diacylglycerol_kinase_sf"/>
</dbReference>
<dbReference type="Pfam" id="PF01513">
    <property type="entry name" value="NAD_kinase"/>
    <property type="match status" value="1"/>
</dbReference>
<reference evidence="2" key="1">
    <citation type="journal article" date="2019" name="Int. J. Syst. Evol. Microbiol.">
        <title>The Global Catalogue of Microorganisms (GCM) 10K type strain sequencing project: providing services to taxonomists for standard genome sequencing and annotation.</title>
        <authorList>
            <consortium name="The Broad Institute Genomics Platform"/>
            <consortium name="The Broad Institute Genome Sequencing Center for Infectious Disease"/>
            <person name="Wu L."/>
            <person name="Ma J."/>
        </authorList>
    </citation>
    <scope>NUCLEOTIDE SEQUENCE [LARGE SCALE GENOMIC DNA]</scope>
    <source>
        <strain evidence="2">KACC 12507</strain>
    </source>
</reference>
<organism evidence="1 2">
    <name type="scientific">Glaciecola siphonariae</name>
    <dbReference type="NCBI Taxonomy" id="521012"/>
    <lineage>
        <taxon>Bacteria</taxon>
        <taxon>Pseudomonadati</taxon>
        <taxon>Pseudomonadota</taxon>
        <taxon>Gammaproteobacteria</taxon>
        <taxon>Alteromonadales</taxon>
        <taxon>Alteromonadaceae</taxon>
        <taxon>Glaciecola</taxon>
    </lineage>
</organism>
<dbReference type="EMBL" id="JBHSGU010000002">
    <property type="protein sequence ID" value="MFC4699754.1"/>
    <property type="molecule type" value="Genomic_DNA"/>
</dbReference>
<dbReference type="RefSeq" id="WP_382406574.1">
    <property type="nucleotide sequence ID" value="NZ_JBHSGU010000002.1"/>
</dbReference>
<sequence length="399" mass="42674">MAKVSEVATKEKAPGDGADYRQRRFKLGLIINPYAGIGGALALKGSDGKEIREKALAMGAEQLAGTKTKRALEQVSALKNDIVIYTASGDMGESLSLSMGFSTKCVYAPNAAQTEQDDTLQLALKLIEHKVDIILFAGGDGTARNVYSAVGNKIPVLGVPAGCKIHSGVYAITPRSAGKVLSQVIRGELVSLIDAEVKDIDESRFRKGEVIARYFGEMQVPEALNYIQAVKAGGKESDELVLNDIAAHVTDMMEDDPECLFVMGSGSTVDAIMQANGLDNTLLGVDIVKNMEVVTQDVNAKQLLELTQGQRVRLIITLIGGQGHIFGRGNQQLSAEFIRQLGRENIHIVATKTKLNALGQKGLIADTGDGELDAQLSGPISIITGFKDKVLYFVRGEDV</sequence>
<dbReference type="Pfam" id="PF20143">
    <property type="entry name" value="NAD_kinase_C"/>
    <property type="match status" value="1"/>
</dbReference>
<dbReference type="PIRSF" id="PIRSF016907">
    <property type="entry name" value="Kin_ATP-NAD"/>
    <property type="match status" value="1"/>
</dbReference>
<proteinExistence type="predicted"/>
<dbReference type="SUPFAM" id="SSF111331">
    <property type="entry name" value="NAD kinase/diacylglycerol kinase-like"/>
    <property type="match status" value="1"/>
</dbReference>
<dbReference type="PANTHER" id="PTHR40697:SF2">
    <property type="entry name" value="ATP-NAD KINASE-RELATED"/>
    <property type="match status" value="1"/>
</dbReference>
<keyword evidence="1" id="KW-0418">Kinase</keyword>
<evidence type="ECO:0000313" key="2">
    <source>
        <dbReference type="Proteomes" id="UP001595897"/>
    </source>
</evidence>
<dbReference type="GO" id="GO:0016301">
    <property type="term" value="F:kinase activity"/>
    <property type="evidence" value="ECO:0007669"/>
    <property type="project" value="UniProtKB-KW"/>
</dbReference>
<evidence type="ECO:0000313" key="1">
    <source>
        <dbReference type="EMBL" id="MFC4699754.1"/>
    </source>
</evidence>
<dbReference type="Gene3D" id="3.40.50.10330">
    <property type="entry name" value="Probable inorganic polyphosphate/atp-NAD kinase, domain 1"/>
    <property type="match status" value="1"/>
</dbReference>
<name>A0ABV9LUB0_9ALTE</name>
<protein>
    <submittedName>
        <fullName evidence="1">ATP-NAD kinase family protein</fullName>
    </submittedName>
</protein>
<accession>A0ABV9LUB0</accession>
<keyword evidence="2" id="KW-1185">Reference proteome</keyword>
<comment type="caution">
    <text evidence="1">The sequence shown here is derived from an EMBL/GenBank/DDBJ whole genome shotgun (WGS) entry which is preliminary data.</text>
</comment>
<gene>
    <name evidence="1" type="ORF">ACFO4O_06250</name>
</gene>
<dbReference type="InterPro" id="IPR039065">
    <property type="entry name" value="AcoX-like"/>
</dbReference>
<dbReference type="InterPro" id="IPR017438">
    <property type="entry name" value="ATP-NAD_kinase_N"/>
</dbReference>
<keyword evidence="1" id="KW-0808">Transferase</keyword>
<dbReference type="InterPro" id="IPR002504">
    <property type="entry name" value="NADK"/>
</dbReference>
<dbReference type="InterPro" id="IPR011386">
    <property type="entry name" value="Put_ATP-NAD_kin"/>
</dbReference>